<gene>
    <name evidence="1" type="ORF">STRCI_008329</name>
</gene>
<organism evidence="1 2">
    <name type="scientific">Streptomyces cinnabarinus</name>
    <dbReference type="NCBI Taxonomy" id="67287"/>
    <lineage>
        <taxon>Bacteria</taxon>
        <taxon>Bacillati</taxon>
        <taxon>Actinomycetota</taxon>
        <taxon>Actinomycetes</taxon>
        <taxon>Kitasatosporales</taxon>
        <taxon>Streptomycetaceae</taxon>
        <taxon>Streptomyces</taxon>
    </lineage>
</organism>
<keyword evidence="2" id="KW-1185">Reference proteome</keyword>
<protein>
    <submittedName>
        <fullName evidence="1">Uncharacterized protein</fullName>
    </submittedName>
</protein>
<proteinExistence type="predicted"/>
<sequence>MLARLAAMLAGWASARFSEVLTAQASKSMLLRLICLPDQEPKTPHVVGVDS</sequence>
<dbReference type="EMBL" id="CP114413">
    <property type="protein sequence ID" value="WAZ26710.1"/>
    <property type="molecule type" value="Genomic_DNA"/>
</dbReference>
<evidence type="ECO:0000313" key="2">
    <source>
        <dbReference type="Proteomes" id="UP001164439"/>
    </source>
</evidence>
<dbReference type="RefSeq" id="WP_269664196.1">
    <property type="nucleotide sequence ID" value="NZ_CP114413.1"/>
</dbReference>
<reference evidence="1" key="1">
    <citation type="submission" date="2022-12" db="EMBL/GenBank/DDBJ databases">
        <authorList>
            <person name="Ruckert C."/>
            <person name="Busche T."/>
            <person name="Kalinowski J."/>
            <person name="Wittmann C."/>
        </authorList>
    </citation>
    <scope>NUCLEOTIDE SEQUENCE</scope>
    <source>
        <strain evidence="1">DSM 40467</strain>
    </source>
</reference>
<accession>A0ABY7KSV5</accession>
<evidence type="ECO:0000313" key="1">
    <source>
        <dbReference type="EMBL" id="WAZ26710.1"/>
    </source>
</evidence>
<name>A0ABY7KSV5_9ACTN</name>
<dbReference type="Proteomes" id="UP001164439">
    <property type="component" value="Chromosome"/>
</dbReference>